<feature type="region of interest" description="Disordered" evidence="1">
    <location>
        <begin position="299"/>
        <end position="318"/>
    </location>
</feature>
<dbReference type="Pfam" id="PF09867">
    <property type="entry name" value="TagF_N"/>
    <property type="match status" value="1"/>
</dbReference>
<dbReference type="InterPro" id="IPR038225">
    <property type="entry name" value="TagF_sf"/>
</dbReference>
<proteinExistence type="predicted"/>
<dbReference type="NCBIfam" id="TIGR03373">
    <property type="entry name" value="VI_minor_4"/>
    <property type="match status" value="1"/>
</dbReference>
<dbReference type="EMBL" id="SPMZ01000002">
    <property type="protein sequence ID" value="NMQ17804.1"/>
    <property type="molecule type" value="Genomic_DNA"/>
</dbReference>
<organism evidence="2 3">
    <name type="scientific">Candidatus Competibacter phosphatis</name>
    <dbReference type="NCBI Taxonomy" id="221280"/>
    <lineage>
        <taxon>Bacteria</taxon>
        <taxon>Pseudomonadati</taxon>
        <taxon>Pseudomonadota</taxon>
        <taxon>Gammaproteobacteria</taxon>
        <taxon>Candidatus Competibacteraceae</taxon>
        <taxon>Candidatus Competibacter</taxon>
    </lineage>
</organism>
<evidence type="ECO:0000256" key="1">
    <source>
        <dbReference type="SAM" id="MobiDB-lite"/>
    </source>
</evidence>
<evidence type="ECO:0000313" key="3">
    <source>
        <dbReference type="Proteomes" id="UP000760480"/>
    </source>
</evidence>
<dbReference type="InterPro" id="IPR017748">
    <property type="entry name" value="TagF"/>
</dbReference>
<feature type="region of interest" description="Disordered" evidence="1">
    <location>
        <begin position="1"/>
        <end position="36"/>
    </location>
</feature>
<dbReference type="Proteomes" id="UP000760480">
    <property type="component" value="Unassembled WGS sequence"/>
</dbReference>
<comment type="caution">
    <text evidence="2">The sequence shown here is derived from an EMBL/GenBank/DDBJ whole genome shotgun (WGS) entry which is preliminary data.</text>
</comment>
<dbReference type="Gene3D" id="3.40.1730.10">
    <property type="entry name" value="pa0076 domain"/>
    <property type="match status" value="1"/>
</dbReference>
<name>A0ABX1TI72_9GAMM</name>
<protein>
    <submittedName>
        <fullName evidence="2">Type VI secretion system-associated protein TagF</fullName>
    </submittedName>
</protein>
<reference evidence="2 3" key="1">
    <citation type="submission" date="2019-03" db="EMBL/GenBank/DDBJ databases">
        <title>Metabolic reconstructions from genomes of highly enriched 'Candidatus Accumulibacter' and 'Candidatus Competibacter' bioreactor populations.</title>
        <authorList>
            <person name="Annavajhala M.K."/>
            <person name="Welles L."/>
            <person name="Abbas B."/>
            <person name="Sorokin D."/>
            <person name="Park H."/>
            <person name="Van Loosdrecht M."/>
            <person name="Chandran K."/>
        </authorList>
    </citation>
    <scope>NUCLEOTIDE SEQUENCE [LARGE SCALE GENOMIC DNA]</scope>
    <source>
        <strain evidence="2 3">SBR_G</strain>
    </source>
</reference>
<keyword evidence="3" id="KW-1185">Reference proteome</keyword>
<feature type="compositionally biased region" description="Low complexity" evidence="1">
    <location>
        <begin position="1"/>
        <end position="22"/>
    </location>
</feature>
<accession>A0ABX1TI72</accession>
<sequence length="318" mass="34229">MGLVQAARPGPDPAAGRRPIPGHVSTRRFAGHLPDANPWQHLQPLQPARNGGFPVPGTTVTPTLVRPAAGFFGKLPSRGDFIGRHLPKSFVGPWDSWLQTAVAHSRDQLGENWQEYYCTSPVWRFALGPGLCGPAAYAGIMMPSMDRVGRYYPLAIAAALAPGWPLFTLPASGEAWFRQAERLALAALERDELDLDQFSQQVAALGAPLADDLPATTGPASGGDAWYCPLPQALESTGVSPFLASDLLRRGFPLHSLWWADGSDWIARCLLVCKDLPPANGFAALLAGNWQQWGWNEKAPAGVAHRPGEPPAAEEEEP</sequence>
<evidence type="ECO:0000313" key="2">
    <source>
        <dbReference type="EMBL" id="NMQ17804.1"/>
    </source>
</evidence>
<gene>
    <name evidence="2" type="primary">tagF</name>
    <name evidence="2" type="ORF">E4P82_00450</name>
</gene>